<name>A0A6M8UDT5_9CHLO</name>
<organism evidence="5">
    <name type="scientific">Jaagichlorella hainangensis</name>
    <dbReference type="NCBI Taxonomy" id="445995"/>
    <lineage>
        <taxon>Eukaryota</taxon>
        <taxon>Viridiplantae</taxon>
        <taxon>Chlorophyta</taxon>
        <taxon>core chlorophytes</taxon>
        <taxon>Trebouxiophyceae</taxon>
        <taxon>Watanabeales</taxon>
        <taxon>Watanabeaceae</taxon>
        <taxon>Jaagichlorella</taxon>
    </lineage>
</organism>
<dbReference type="GO" id="GO:0005840">
    <property type="term" value="C:ribosome"/>
    <property type="evidence" value="ECO:0007669"/>
    <property type="project" value="UniProtKB-KW"/>
</dbReference>
<keyword evidence="2 5" id="KW-0689">Ribosomal protein</keyword>
<evidence type="ECO:0000259" key="4">
    <source>
        <dbReference type="Pfam" id="PF00177"/>
    </source>
</evidence>
<gene>
    <name evidence="5" type="primary">rps7</name>
</gene>
<dbReference type="InterPro" id="IPR023798">
    <property type="entry name" value="Ribosomal_uS7_dom"/>
</dbReference>
<protein>
    <submittedName>
        <fullName evidence="5">30S ribosomal protein S7</fullName>
    </submittedName>
</protein>
<proteinExistence type="inferred from homology"/>
<feature type="domain" description="Small ribosomal subunit protein uS7" evidence="4">
    <location>
        <begin position="13"/>
        <end position="69"/>
    </location>
</feature>
<geneLocation type="mitochondrion" evidence="5"/>
<dbReference type="SUPFAM" id="SSF47973">
    <property type="entry name" value="Ribosomal protein S7"/>
    <property type="match status" value="1"/>
</dbReference>
<dbReference type="RefSeq" id="YP_009861066.1">
    <property type="nucleotide sequence ID" value="NC_048968.1"/>
</dbReference>
<comment type="similarity">
    <text evidence="1">Belongs to the universal ribosomal protein uS7 family.</text>
</comment>
<evidence type="ECO:0000256" key="1">
    <source>
        <dbReference type="ARBA" id="ARBA00007151"/>
    </source>
</evidence>
<accession>A0A6M8UDT5</accession>
<keyword evidence="3" id="KW-0687">Ribonucleoprotein</keyword>
<dbReference type="Pfam" id="PF00177">
    <property type="entry name" value="Ribosomal_S7"/>
    <property type="match status" value="1"/>
</dbReference>
<dbReference type="EMBL" id="MN966687">
    <property type="protein sequence ID" value="QKJ84922.1"/>
    <property type="molecule type" value="Genomic_DNA"/>
</dbReference>
<dbReference type="AlphaFoldDB" id="A0A6M8UDT5"/>
<evidence type="ECO:0000313" key="5">
    <source>
        <dbReference type="EMBL" id="QKJ84922.1"/>
    </source>
</evidence>
<dbReference type="GeneID" id="55748015"/>
<dbReference type="Gene3D" id="1.10.455.10">
    <property type="entry name" value="Ribosomal protein S7 domain"/>
    <property type="match status" value="1"/>
</dbReference>
<evidence type="ECO:0000256" key="3">
    <source>
        <dbReference type="ARBA" id="ARBA00023274"/>
    </source>
</evidence>
<dbReference type="GO" id="GO:1990904">
    <property type="term" value="C:ribonucleoprotein complex"/>
    <property type="evidence" value="ECO:0007669"/>
    <property type="project" value="UniProtKB-KW"/>
</dbReference>
<reference evidence="5" key="1">
    <citation type="journal article" date="2020" name="Mitochondrial DNA Part B Resour">
        <title>The complete mitochondrial genome of the rubber tree endophytic alga Heveochlorella hainangensis.</title>
        <authorList>
            <person name="Yu B."/>
            <person name="Ma S."/>
            <person name="Han B."/>
            <person name="Fu L."/>
            <person name="Tan D."/>
            <person name="Sun X."/>
            <person name="Zhang J."/>
        </authorList>
    </citation>
    <scope>NUCLEOTIDE SEQUENCE</scope>
</reference>
<sequence length="179" mass="20878">MSKIQCLNTVANQSIVKSSVRNVKPILETRKIRKFRATYKVPLVLALDRQEGKAILVITQAFKSNPVHSFSVYQISCFITKTMNSLIPKVDEFSNHLNHRFYKKKDKANKNSTSSVDAYLTNFYKRYSIGGQSNQDKMIEKLSQTLFSAFYRKVEILDKRKIDSQDALKNRAYLNIRWW</sequence>
<keyword evidence="5" id="KW-0496">Mitochondrion</keyword>
<evidence type="ECO:0000256" key="2">
    <source>
        <dbReference type="ARBA" id="ARBA00022980"/>
    </source>
</evidence>
<dbReference type="InterPro" id="IPR036823">
    <property type="entry name" value="Ribosomal_uS7_dom_sf"/>
</dbReference>